<dbReference type="AlphaFoldDB" id="A0A4U1JCJ7"/>
<accession>A0A4U1JCJ7</accession>
<organism evidence="2 3">
    <name type="scientific">Polyangium fumosum</name>
    <dbReference type="NCBI Taxonomy" id="889272"/>
    <lineage>
        <taxon>Bacteria</taxon>
        <taxon>Pseudomonadati</taxon>
        <taxon>Myxococcota</taxon>
        <taxon>Polyangia</taxon>
        <taxon>Polyangiales</taxon>
        <taxon>Polyangiaceae</taxon>
        <taxon>Polyangium</taxon>
    </lineage>
</organism>
<dbReference type="Proteomes" id="UP000309215">
    <property type="component" value="Unassembled WGS sequence"/>
</dbReference>
<proteinExistence type="predicted"/>
<evidence type="ECO:0000256" key="1">
    <source>
        <dbReference type="SAM" id="SignalP"/>
    </source>
</evidence>
<dbReference type="RefSeq" id="WP_136929817.1">
    <property type="nucleotide sequence ID" value="NZ_SSMQ01000014.1"/>
</dbReference>
<dbReference type="OrthoDB" id="5515027at2"/>
<comment type="caution">
    <text evidence="2">The sequence shown here is derived from an EMBL/GenBank/DDBJ whole genome shotgun (WGS) entry which is preliminary data.</text>
</comment>
<name>A0A4U1JCJ7_9BACT</name>
<protein>
    <recommendedName>
        <fullName evidence="4">Outer membrane protein beta-barrel domain-containing protein</fullName>
    </recommendedName>
</protein>
<sequence>MRRNVKASWIGVALALGIALAPDVARADASAWAFAGAGALAWKEGTAALAPRAAFNFDYGVGTSPDGSFIIGGLARLTPVIDEGADLSLLARFATHGFQAGKVGVAVDVGGYQRLWGTYSRGVAGGLTLGLPLGFSIGVQGLYGTGDALAFGAFAGIDFLRLTVYRQSMLDAWPNPYPAHQTPAATASFGTSPRFF</sequence>
<reference evidence="2 3" key="1">
    <citation type="submission" date="2019-04" db="EMBL/GenBank/DDBJ databases">
        <authorList>
            <person name="Li Y."/>
            <person name="Wang J."/>
        </authorList>
    </citation>
    <scope>NUCLEOTIDE SEQUENCE [LARGE SCALE GENOMIC DNA]</scope>
    <source>
        <strain evidence="2 3">DSM 14668</strain>
    </source>
</reference>
<feature type="signal peptide" evidence="1">
    <location>
        <begin position="1"/>
        <end position="27"/>
    </location>
</feature>
<gene>
    <name evidence="2" type="ORF">E8A74_15650</name>
</gene>
<feature type="chain" id="PRO_5020553126" description="Outer membrane protein beta-barrel domain-containing protein" evidence="1">
    <location>
        <begin position="28"/>
        <end position="196"/>
    </location>
</feature>
<keyword evidence="3" id="KW-1185">Reference proteome</keyword>
<keyword evidence="1" id="KW-0732">Signal</keyword>
<evidence type="ECO:0000313" key="2">
    <source>
        <dbReference type="EMBL" id="TKD08357.1"/>
    </source>
</evidence>
<evidence type="ECO:0008006" key="4">
    <source>
        <dbReference type="Google" id="ProtNLM"/>
    </source>
</evidence>
<evidence type="ECO:0000313" key="3">
    <source>
        <dbReference type="Proteomes" id="UP000309215"/>
    </source>
</evidence>
<dbReference type="EMBL" id="SSMQ01000014">
    <property type="protein sequence ID" value="TKD08357.1"/>
    <property type="molecule type" value="Genomic_DNA"/>
</dbReference>